<dbReference type="EMBL" id="CAJVAX010000019">
    <property type="protein sequence ID" value="CAG7649904.1"/>
    <property type="molecule type" value="Genomic_DNA"/>
</dbReference>
<gene>
    <name evidence="2" type="ORF">SBRY_50223</name>
</gene>
<sequence length="221" mass="25555">MGAGPRRQPVRSRGEPAWRLLPGRRGLQHPGLDRPPRQCAGARAGAQHPGRRELRTHLPRHRPGRRRLHRRAHRLRQLGHRRQHLPVRPAHRRPDGVAVRLQRHQRLRLRRQRRLLRHRVRHHRLPVARHPAHRCGHPDRPGRQAHHPGRGQALRTRGLPGRPGRFDLRQQLLVDVALRRSHLLDLGPGRQDRLRPAPLRAAARCPARSGFSPAPPAARPR</sequence>
<feature type="region of interest" description="Disordered" evidence="1">
    <location>
        <begin position="1"/>
        <end position="101"/>
    </location>
</feature>
<reference evidence="2" key="1">
    <citation type="submission" date="2021-06" db="EMBL/GenBank/DDBJ databases">
        <authorList>
            <person name="Arsene-Ploetze F."/>
        </authorList>
    </citation>
    <scope>NUCLEOTIDE SEQUENCE</scope>
    <source>
        <strain evidence="2">SBRY1</strain>
    </source>
</reference>
<protein>
    <submittedName>
        <fullName evidence="2">Uncharacterized protein</fullName>
    </submittedName>
</protein>
<feature type="region of interest" description="Disordered" evidence="1">
    <location>
        <begin position="186"/>
        <end position="221"/>
    </location>
</feature>
<feature type="compositionally biased region" description="Basic residues" evidence="1">
    <location>
        <begin position="57"/>
        <end position="91"/>
    </location>
</feature>
<dbReference type="Proteomes" id="UP001153328">
    <property type="component" value="Unassembled WGS sequence"/>
</dbReference>
<keyword evidence="3" id="KW-1185">Reference proteome</keyword>
<evidence type="ECO:0000313" key="3">
    <source>
        <dbReference type="Proteomes" id="UP001153328"/>
    </source>
</evidence>
<feature type="compositionally biased region" description="Low complexity" evidence="1">
    <location>
        <begin position="196"/>
        <end position="208"/>
    </location>
</feature>
<evidence type="ECO:0000256" key="1">
    <source>
        <dbReference type="SAM" id="MobiDB-lite"/>
    </source>
</evidence>
<dbReference type="AlphaFoldDB" id="A0A9W4H4D9"/>
<feature type="region of interest" description="Disordered" evidence="1">
    <location>
        <begin position="128"/>
        <end position="164"/>
    </location>
</feature>
<evidence type="ECO:0000313" key="2">
    <source>
        <dbReference type="EMBL" id="CAG7649904.1"/>
    </source>
</evidence>
<feature type="compositionally biased region" description="Low complexity" evidence="1">
    <location>
        <begin position="154"/>
        <end position="163"/>
    </location>
</feature>
<name>A0A9W4H4D9_9ACTN</name>
<comment type="caution">
    <text evidence="2">The sequence shown here is derived from an EMBL/GenBank/DDBJ whole genome shotgun (WGS) entry which is preliminary data.</text>
</comment>
<accession>A0A9W4H4D9</accession>
<organism evidence="2 3">
    <name type="scientific">Actinacidiphila bryophytorum</name>
    <dbReference type="NCBI Taxonomy" id="1436133"/>
    <lineage>
        <taxon>Bacteria</taxon>
        <taxon>Bacillati</taxon>
        <taxon>Actinomycetota</taxon>
        <taxon>Actinomycetes</taxon>
        <taxon>Kitasatosporales</taxon>
        <taxon>Streptomycetaceae</taxon>
        <taxon>Actinacidiphila</taxon>
    </lineage>
</organism>
<proteinExistence type="predicted"/>